<protein>
    <recommendedName>
        <fullName evidence="3">Barstar (barnase inhibitor) domain-containing protein</fullName>
    </recommendedName>
</protein>
<evidence type="ECO:0000313" key="1">
    <source>
        <dbReference type="EMBL" id="MDQ0226211.1"/>
    </source>
</evidence>
<reference evidence="1 2" key="1">
    <citation type="submission" date="2023-07" db="EMBL/GenBank/DDBJ databases">
        <title>Genomic Encyclopedia of Type Strains, Phase IV (KMG-IV): sequencing the most valuable type-strain genomes for metagenomic binning, comparative biology and taxonomic classification.</title>
        <authorList>
            <person name="Goeker M."/>
        </authorList>
    </citation>
    <scope>NUCLEOTIDE SEQUENCE [LARGE SCALE GENOMIC DNA]</scope>
    <source>
        <strain evidence="1 2">DSM 17723</strain>
    </source>
</reference>
<dbReference type="Pfam" id="PF24172">
    <property type="entry name" value="CdiI_ImmP"/>
    <property type="match status" value="1"/>
</dbReference>
<dbReference type="RefSeq" id="WP_307190708.1">
    <property type="nucleotide sequence ID" value="NZ_JAUSTZ010000004.1"/>
</dbReference>
<dbReference type="InterPro" id="IPR049585">
    <property type="entry name" value="CdiI_EcoliA0-like"/>
</dbReference>
<evidence type="ECO:0000313" key="2">
    <source>
        <dbReference type="Proteomes" id="UP001232245"/>
    </source>
</evidence>
<organism evidence="1 2">
    <name type="scientific">Metabacillus niabensis</name>
    <dbReference type="NCBI Taxonomy" id="324854"/>
    <lineage>
        <taxon>Bacteria</taxon>
        <taxon>Bacillati</taxon>
        <taxon>Bacillota</taxon>
        <taxon>Bacilli</taxon>
        <taxon>Bacillales</taxon>
        <taxon>Bacillaceae</taxon>
        <taxon>Metabacillus</taxon>
    </lineage>
</organism>
<accession>A0ABT9Z1S9</accession>
<keyword evidence="2" id="KW-1185">Reference proteome</keyword>
<comment type="caution">
    <text evidence="1">The sequence shown here is derived from an EMBL/GenBank/DDBJ whole genome shotgun (WGS) entry which is preliminary data.</text>
</comment>
<sequence length="132" mass="15024">MTLFEECIEALGSNIVILSEKQTHGYFEQLSGKFPITSWARIDWDKICNKKIINEIDDLNNWFNENKISSLDVNILWNNAGIPGVKTNLQNALQVLDDVLAVAPDTFMYNIEEGYVIEFLHDGEITVGLNNF</sequence>
<evidence type="ECO:0008006" key="3">
    <source>
        <dbReference type="Google" id="ProtNLM"/>
    </source>
</evidence>
<dbReference type="EMBL" id="JAUSTZ010000004">
    <property type="protein sequence ID" value="MDQ0226211.1"/>
    <property type="molecule type" value="Genomic_DNA"/>
</dbReference>
<name>A0ABT9Z1S9_9BACI</name>
<proteinExistence type="predicted"/>
<gene>
    <name evidence="1" type="ORF">J2S02_002556</name>
</gene>
<dbReference type="Proteomes" id="UP001232245">
    <property type="component" value="Unassembled WGS sequence"/>
</dbReference>
<dbReference type="CDD" id="cd20693">
    <property type="entry name" value="CdiI_EcoliA0-like"/>
    <property type="match status" value="1"/>
</dbReference>